<dbReference type="InterPro" id="IPR043128">
    <property type="entry name" value="Rev_trsase/Diguanyl_cyclase"/>
</dbReference>
<feature type="region of interest" description="Disordered" evidence="7">
    <location>
        <begin position="456"/>
        <end position="486"/>
    </location>
</feature>
<evidence type="ECO:0000256" key="2">
    <source>
        <dbReference type="ARBA" id="ARBA00022695"/>
    </source>
</evidence>
<keyword evidence="6" id="KW-0695">RNA-directed DNA polymerase</keyword>
<keyword evidence="5" id="KW-0378">Hydrolase</keyword>
<dbReference type="Gene3D" id="3.30.70.270">
    <property type="match status" value="1"/>
</dbReference>
<name>A0A6P8NCW7_9HYME</name>
<evidence type="ECO:0000313" key="9">
    <source>
        <dbReference type="Proteomes" id="UP000515164"/>
    </source>
</evidence>
<organism evidence="9 10">
    <name type="scientific">Bombus bifarius</name>
    <dbReference type="NCBI Taxonomy" id="103933"/>
    <lineage>
        <taxon>Eukaryota</taxon>
        <taxon>Metazoa</taxon>
        <taxon>Ecdysozoa</taxon>
        <taxon>Arthropoda</taxon>
        <taxon>Hexapoda</taxon>
        <taxon>Insecta</taxon>
        <taxon>Pterygota</taxon>
        <taxon>Neoptera</taxon>
        <taxon>Endopterygota</taxon>
        <taxon>Hymenoptera</taxon>
        <taxon>Apocrita</taxon>
        <taxon>Aculeata</taxon>
        <taxon>Apoidea</taxon>
        <taxon>Anthophila</taxon>
        <taxon>Apidae</taxon>
        <taxon>Bombus</taxon>
        <taxon>Pyrobombus</taxon>
    </lineage>
</organism>
<dbReference type="InterPro" id="IPR041373">
    <property type="entry name" value="RT_RNaseH"/>
</dbReference>
<proteinExistence type="predicted"/>
<feature type="compositionally biased region" description="Polar residues" evidence="7">
    <location>
        <begin position="20"/>
        <end position="40"/>
    </location>
</feature>
<evidence type="ECO:0000313" key="10">
    <source>
        <dbReference type="RefSeq" id="XP_033318164.1"/>
    </source>
</evidence>
<protein>
    <submittedName>
        <fullName evidence="10">Uncharacterized protein LOC117215794</fullName>
    </submittedName>
</protein>
<feature type="compositionally biased region" description="Basic and acidic residues" evidence="7">
    <location>
        <begin position="457"/>
        <end position="477"/>
    </location>
</feature>
<dbReference type="RefSeq" id="XP_033318164.1">
    <property type="nucleotide sequence ID" value="XM_033462273.1"/>
</dbReference>
<dbReference type="SUPFAM" id="SSF56672">
    <property type="entry name" value="DNA/RNA polymerases"/>
    <property type="match status" value="1"/>
</dbReference>
<reference evidence="10" key="1">
    <citation type="submission" date="2025-08" db="UniProtKB">
        <authorList>
            <consortium name="RefSeq"/>
        </authorList>
    </citation>
    <scope>IDENTIFICATION</scope>
    <source>
        <tissue evidence="10">Muscle</tissue>
    </source>
</reference>
<accession>A0A6P8NCW7</accession>
<dbReference type="GO" id="GO:0016787">
    <property type="term" value="F:hydrolase activity"/>
    <property type="evidence" value="ECO:0007669"/>
    <property type="project" value="UniProtKB-KW"/>
</dbReference>
<keyword evidence="2" id="KW-0548">Nucleotidyltransferase</keyword>
<evidence type="ECO:0000256" key="4">
    <source>
        <dbReference type="ARBA" id="ARBA00022759"/>
    </source>
</evidence>
<feature type="domain" description="Reverse transcriptase RNase H-like" evidence="8">
    <location>
        <begin position="250"/>
        <end position="353"/>
    </location>
</feature>
<keyword evidence="3" id="KW-0540">Nuclease</keyword>
<dbReference type="GO" id="GO:0004519">
    <property type="term" value="F:endonuclease activity"/>
    <property type="evidence" value="ECO:0007669"/>
    <property type="project" value="UniProtKB-KW"/>
</dbReference>
<dbReference type="AlphaFoldDB" id="A0A6P8NCW7"/>
<dbReference type="GO" id="GO:0003964">
    <property type="term" value="F:RNA-directed DNA polymerase activity"/>
    <property type="evidence" value="ECO:0007669"/>
    <property type="project" value="UniProtKB-KW"/>
</dbReference>
<evidence type="ECO:0000256" key="1">
    <source>
        <dbReference type="ARBA" id="ARBA00022679"/>
    </source>
</evidence>
<evidence type="ECO:0000256" key="5">
    <source>
        <dbReference type="ARBA" id="ARBA00022801"/>
    </source>
</evidence>
<feature type="region of interest" description="Disordered" evidence="7">
    <location>
        <begin position="1"/>
        <end position="41"/>
    </location>
</feature>
<dbReference type="Pfam" id="PF17917">
    <property type="entry name" value="RT_RNaseH"/>
    <property type="match status" value="1"/>
</dbReference>
<dbReference type="GeneID" id="117215794"/>
<evidence type="ECO:0000256" key="3">
    <source>
        <dbReference type="ARBA" id="ARBA00022722"/>
    </source>
</evidence>
<dbReference type="FunFam" id="3.30.70.270:FF:000115">
    <property type="entry name" value="Polyprotein of retroviral origin, putative"/>
    <property type="match status" value="1"/>
</dbReference>
<keyword evidence="1" id="KW-0808">Transferase</keyword>
<dbReference type="PANTHER" id="PTHR37984:SF5">
    <property type="entry name" value="PROTEIN NYNRIN-LIKE"/>
    <property type="match status" value="1"/>
</dbReference>
<dbReference type="InterPro" id="IPR050951">
    <property type="entry name" value="Retrovirus_Pol_polyprotein"/>
</dbReference>
<dbReference type="KEGG" id="bbif:117215794"/>
<keyword evidence="4" id="KW-0255">Endonuclease</keyword>
<keyword evidence="9" id="KW-1185">Reference proteome</keyword>
<dbReference type="PANTHER" id="PTHR37984">
    <property type="entry name" value="PROTEIN CBG26694"/>
    <property type="match status" value="1"/>
</dbReference>
<evidence type="ECO:0000256" key="7">
    <source>
        <dbReference type="SAM" id="MobiDB-lite"/>
    </source>
</evidence>
<evidence type="ECO:0000259" key="8">
    <source>
        <dbReference type="Pfam" id="PF17917"/>
    </source>
</evidence>
<dbReference type="CDD" id="cd09274">
    <property type="entry name" value="RNase_HI_RT_Ty3"/>
    <property type="match status" value="1"/>
</dbReference>
<dbReference type="InterPro" id="IPR043502">
    <property type="entry name" value="DNA/RNA_pol_sf"/>
</dbReference>
<feature type="non-terminal residue" evidence="10">
    <location>
        <position position="556"/>
    </location>
</feature>
<sequence>MSAKLAELQSGLFELKTKQEPQTPKSPPTAQQETVQTGGHTQPIKLKDAIESVPVFDGYRPSVFHFLRALNKLRGHAFLAIEDTELMSLNDFGNKLKDLFGPKKSLNEYKGELGTIFQRPGEDILDYMDRVRNLRLAIMDGERGDYGIISPDHEVNYLGHIISEDGVKPDPKKVEAVSKFPRPKRAKNIKQFLGLTGYYRRFIPDFSKVAKPLTQLLKKDTPFKWTENQEDAFNNLKTALMTKPILQYPDFSKPFNLTTDASGYAISGVLSQGPIGKDLPIAYASRLLNSAEQNYSTIEKECLAIVYSAMHFRPYLYGRKFTIVTDHKPLVWMHSIKDPTSRIWKWKLKLSDFEFDIVYKEGRANANADALSRNLPEVCLPIRKGEEVSPIRYPVPKRFEIDTSTEDSPVFEAKPRVLPQPSDSKNQGKGFTRKHFTIEETPTKYLDQALTEINVSTDREITNREKEDTDTTSEKETSTVVPELIQQQEKDTRPTIIAELKISETRDSIARVSDHKVVFIDIHGKPIDKGALEMKETGKLPRYEDLMLEKARLNYD</sequence>
<evidence type="ECO:0000256" key="6">
    <source>
        <dbReference type="ARBA" id="ARBA00022918"/>
    </source>
</evidence>
<dbReference type="Proteomes" id="UP000515164">
    <property type="component" value="Unplaced"/>
</dbReference>
<gene>
    <name evidence="10" type="primary">LOC117215794</name>
</gene>